<dbReference type="VEuPathDB" id="FungiDB:RhiirFUN_001967"/>
<proteinExistence type="predicted"/>
<organism evidence="1">
    <name type="scientific">Rhizophagus irregularis (strain DAOM 181602 / DAOM 197198 / MUCL 43194)</name>
    <name type="common">Arbuscular mycorrhizal fungus</name>
    <name type="synonym">Glomus intraradices</name>
    <dbReference type="NCBI Taxonomy" id="747089"/>
    <lineage>
        <taxon>Eukaryota</taxon>
        <taxon>Fungi</taxon>
        <taxon>Fungi incertae sedis</taxon>
        <taxon>Mucoromycota</taxon>
        <taxon>Glomeromycotina</taxon>
        <taxon>Glomeromycetes</taxon>
        <taxon>Glomerales</taxon>
        <taxon>Glomeraceae</taxon>
        <taxon>Rhizophagus</taxon>
    </lineage>
</organism>
<protein>
    <submittedName>
        <fullName evidence="1">Uncharacterized protein</fullName>
    </submittedName>
</protein>
<gene>
    <name evidence="1" type="ORF">GLOINDRAFT_89820</name>
</gene>
<dbReference type="AlphaFoldDB" id="U9SLA0"/>
<accession>U9SLA0</accession>
<reference evidence="1" key="1">
    <citation type="submission" date="2013-07" db="EMBL/GenBank/DDBJ databases">
        <title>The genome of an arbuscular mycorrhizal fungus provides insights into the evolution of the oldest plant symbiosis.</title>
        <authorList>
            <consortium name="DOE Joint Genome Institute"/>
            <person name="Tisserant E."/>
            <person name="Malbreil M."/>
            <person name="Kuo A."/>
            <person name="Kohler A."/>
            <person name="Symeonidi A."/>
            <person name="Balestrini R."/>
            <person name="Charron P."/>
            <person name="Duensing N."/>
            <person name="Frei-dit-Frey N."/>
            <person name="Gianinazzi-Pearson V."/>
            <person name="Gilbert B."/>
            <person name="Handa Y."/>
            <person name="Hijri M."/>
            <person name="Kaul R."/>
            <person name="Kawaguchi M."/>
            <person name="Krajinski F."/>
            <person name="Lammers P."/>
            <person name="Lapierre D."/>
            <person name="Masclaux F.G."/>
            <person name="Murat C."/>
            <person name="Morin E."/>
            <person name="Ndikumana S."/>
            <person name="Pagni M."/>
            <person name="Petitpierre D."/>
            <person name="Requena N."/>
            <person name="Rosikiewicz P."/>
            <person name="Riley R."/>
            <person name="Saito K."/>
            <person name="San Clemente H."/>
            <person name="Shapiro H."/>
            <person name="van Tuinen D."/>
            <person name="Becard G."/>
            <person name="Bonfante P."/>
            <person name="Paszkowski U."/>
            <person name="Shachar-Hill Y."/>
            <person name="Young J.P."/>
            <person name="Sanders I.R."/>
            <person name="Henrissat B."/>
            <person name="Rensing S.A."/>
            <person name="Grigoriev I.V."/>
            <person name="Corradi N."/>
            <person name="Roux C."/>
            <person name="Martin F."/>
        </authorList>
    </citation>
    <scope>NUCLEOTIDE SEQUENCE</scope>
    <source>
        <strain evidence="1">DAOM 197198</strain>
    </source>
</reference>
<dbReference type="EMBL" id="KI300893">
    <property type="protein sequence ID" value="ERZ95876.1"/>
    <property type="molecule type" value="Genomic_DNA"/>
</dbReference>
<name>U9SLA0_RHIID</name>
<sequence>MNTAHPILSVNDFLKQTDYNNIQQLNSPEILAVHDFPILQNFKFFTGKDLLKLNVQSEGSRLNVFDESIIREALNRLWLDPILKANFSALAEEINNANINKKRFNDENLSKITQLGPQKARTSFEDDMFNGVNNSHYNNDKIQFGHLYYDTVKIFRKNYYCNNNSFPLITHMAEHVIKILNLDWSISFDEVYTFSICLD</sequence>
<dbReference type="HOGENOM" id="CLU_118715_0_0_1"/>
<evidence type="ECO:0000313" key="1">
    <source>
        <dbReference type="EMBL" id="ERZ95876.1"/>
    </source>
</evidence>